<gene>
    <name evidence="2" type="ORF">HNR19_002952</name>
</gene>
<dbReference type="Gene3D" id="3.90.25.10">
    <property type="entry name" value="UDP-galactose 4-epimerase, domain 1"/>
    <property type="match status" value="1"/>
</dbReference>
<dbReference type="InterPro" id="IPR051604">
    <property type="entry name" value="Ergot_Alk_Oxidoreductase"/>
</dbReference>
<name>A0A853C487_9ACTN</name>
<dbReference type="SUPFAM" id="SSF51735">
    <property type="entry name" value="NAD(P)-binding Rossmann-fold domains"/>
    <property type="match status" value="1"/>
</dbReference>
<feature type="domain" description="NAD(P)-binding" evidence="1">
    <location>
        <begin position="9"/>
        <end position="112"/>
    </location>
</feature>
<sequence length="295" mass="31671">MKIAVTTPSGHVGQVVARHLVRAGVRPVLLTPHPKRIPADIRDRAEAIATDLTEPEAVLRATRGLDALYAVVPPTGAEDPLTAYETIGSNLASAVIENHIPRTVFQSSVGAELRHGAGEIDGLATVEQMLDSALGDRQGVVHLRCGFFYTNLLYQLDAIRAGTVPTLWPVDRPMPWVAPRDIADVATAYLLRPDWRGRHVQAVHGPQDLSWAEAMGVVSDVTGRRVEAVRIEDGEMRAALLGAGMSPAAVEAMVGMSIGLREGFEPEQERDVTTTTETSLSAWAHEVLAPLLAPA</sequence>
<dbReference type="Proteomes" id="UP000530424">
    <property type="component" value="Unassembled WGS sequence"/>
</dbReference>
<dbReference type="EMBL" id="JACCFP010000001">
    <property type="protein sequence ID" value="NYJ02254.1"/>
    <property type="molecule type" value="Genomic_DNA"/>
</dbReference>
<dbReference type="InterPro" id="IPR016040">
    <property type="entry name" value="NAD(P)-bd_dom"/>
</dbReference>
<organism evidence="2 3">
    <name type="scientific">Nocardioides thalensis</name>
    <dbReference type="NCBI Taxonomy" id="1914755"/>
    <lineage>
        <taxon>Bacteria</taxon>
        <taxon>Bacillati</taxon>
        <taxon>Actinomycetota</taxon>
        <taxon>Actinomycetes</taxon>
        <taxon>Propionibacteriales</taxon>
        <taxon>Nocardioidaceae</taxon>
        <taxon>Nocardioides</taxon>
    </lineage>
</organism>
<dbReference type="Gene3D" id="3.40.50.720">
    <property type="entry name" value="NAD(P)-binding Rossmann-like Domain"/>
    <property type="match status" value="1"/>
</dbReference>
<protein>
    <submittedName>
        <fullName evidence="2">Uncharacterized protein YbjT (DUF2867 family)</fullName>
    </submittedName>
</protein>
<dbReference type="Pfam" id="PF13460">
    <property type="entry name" value="NAD_binding_10"/>
    <property type="match status" value="1"/>
</dbReference>
<accession>A0A853C487</accession>
<evidence type="ECO:0000313" key="2">
    <source>
        <dbReference type="EMBL" id="NYJ02254.1"/>
    </source>
</evidence>
<dbReference type="AlphaFoldDB" id="A0A853C487"/>
<dbReference type="PANTHER" id="PTHR43162:SF1">
    <property type="entry name" value="PRESTALK A DIFFERENTIATION PROTEIN A"/>
    <property type="match status" value="1"/>
</dbReference>
<proteinExistence type="predicted"/>
<evidence type="ECO:0000259" key="1">
    <source>
        <dbReference type="Pfam" id="PF13460"/>
    </source>
</evidence>
<keyword evidence="3" id="KW-1185">Reference proteome</keyword>
<dbReference type="RefSeq" id="WP_179668647.1">
    <property type="nucleotide sequence ID" value="NZ_JACCFP010000001.1"/>
</dbReference>
<reference evidence="2 3" key="1">
    <citation type="submission" date="2020-07" db="EMBL/GenBank/DDBJ databases">
        <title>Sequencing the genomes of 1000 actinobacteria strains.</title>
        <authorList>
            <person name="Klenk H.-P."/>
        </authorList>
    </citation>
    <scope>NUCLEOTIDE SEQUENCE [LARGE SCALE GENOMIC DNA]</scope>
    <source>
        <strain evidence="2 3">DSM 103833</strain>
    </source>
</reference>
<evidence type="ECO:0000313" key="3">
    <source>
        <dbReference type="Proteomes" id="UP000530424"/>
    </source>
</evidence>
<dbReference type="InterPro" id="IPR036291">
    <property type="entry name" value="NAD(P)-bd_dom_sf"/>
</dbReference>
<dbReference type="PANTHER" id="PTHR43162">
    <property type="match status" value="1"/>
</dbReference>
<comment type="caution">
    <text evidence="2">The sequence shown here is derived from an EMBL/GenBank/DDBJ whole genome shotgun (WGS) entry which is preliminary data.</text>
</comment>